<sequence>MAKENLLYEGKAKRVYATTNPTLIIQEFKDDATAFNAEKRGTIARKGIINNELSSFFFAYLTDFGIPTHFVSKISEREMLCKKLEIIKVEVVMRNIAAGSLAKRYGLKEGDELRHPVTEFYLKNDALGDPMVNDDHISAMGLATFEELEKLRQLASKINAILQDLFWQKRLKLVDFKLEFGRYTSPEGKVEILLGDEISPDTCRLWDADTNEKLDKDRFRFDLGNVEQAYQEVRRRVLG</sequence>
<dbReference type="CDD" id="cd01415">
    <property type="entry name" value="SAICAR_synt_PurC"/>
    <property type="match status" value="1"/>
</dbReference>
<dbReference type="InterPro" id="IPR050089">
    <property type="entry name" value="SAICAR_synthetase"/>
</dbReference>
<evidence type="ECO:0000256" key="7">
    <source>
        <dbReference type="ARBA" id="ARBA00048475"/>
    </source>
</evidence>
<dbReference type="InterPro" id="IPR001636">
    <property type="entry name" value="SAICAR_synth"/>
</dbReference>
<evidence type="ECO:0000313" key="11">
    <source>
        <dbReference type="Proteomes" id="UP000266389"/>
    </source>
</evidence>
<reference evidence="10 11" key="1">
    <citation type="journal article" date="2011" name="ISME J.">
        <title>Community ecology of hot spring cyanobacterial mats: predominant populations and their functional potential.</title>
        <authorList>
            <person name="Klatt C.G."/>
            <person name="Wood J.M."/>
            <person name="Rusch D.B."/>
            <person name="Bateson M.M."/>
            <person name="Hamamura N."/>
            <person name="Heidelberg J.F."/>
            <person name="Grossman A.R."/>
            <person name="Bhaya D."/>
            <person name="Cohan F.M."/>
            <person name="Kuhl M."/>
            <person name="Bryant D.A."/>
            <person name="Ward D.M."/>
        </authorList>
    </citation>
    <scope>NUCLEOTIDE SEQUENCE [LARGE SCALE GENOMIC DNA]</scope>
    <source>
        <strain evidence="10">OS</strain>
    </source>
</reference>
<dbReference type="InterPro" id="IPR018236">
    <property type="entry name" value="SAICAR_synthetase_CS"/>
</dbReference>
<evidence type="ECO:0000256" key="1">
    <source>
        <dbReference type="ARBA" id="ARBA00004672"/>
    </source>
</evidence>
<evidence type="ECO:0000256" key="6">
    <source>
        <dbReference type="ARBA" id="ARBA00022840"/>
    </source>
</evidence>
<protein>
    <recommendedName>
        <fullName evidence="8">Phosphoribosylaminoimidazole-succinocarboxamide synthase</fullName>
        <ecNumber evidence="8">6.3.2.6</ecNumber>
    </recommendedName>
    <alternativeName>
        <fullName evidence="8">SAICAR synthetase</fullName>
    </alternativeName>
</protein>
<evidence type="ECO:0000256" key="4">
    <source>
        <dbReference type="ARBA" id="ARBA00022741"/>
    </source>
</evidence>
<dbReference type="UniPathway" id="UPA00074">
    <property type="reaction ID" value="UER00131"/>
</dbReference>
<dbReference type="HAMAP" id="MF_00137">
    <property type="entry name" value="SAICAR_synth"/>
    <property type="match status" value="1"/>
</dbReference>
<feature type="domain" description="SAICAR synthetase/ADE2 N-terminal" evidence="9">
    <location>
        <begin position="6"/>
        <end position="236"/>
    </location>
</feature>
<comment type="caution">
    <text evidence="10">The sequence shown here is derived from an EMBL/GenBank/DDBJ whole genome shotgun (WGS) entry which is preliminary data.</text>
</comment>
<dbReference type="InterPro" id="IPR033934">
    <property type="entry name" value="SAICAR_synt_PurC"/>
</dbReference>
<organism evidence="10 11">
    <name type="scientific">Candidatus Thermochlorobacter aerophilus</name>
    <dbReference type="NCBI Taxonomy" id="1868324"/>
    <lineage>
        <taxon>Bacteria</taxon>
        <taxon>Pseudomonadati</taxon>
        <taxon>Chlorobiota</taxon>
        <taxon>Chlorobiia</taxon>
        <taxon>Chlorobiales</taxon>
        <taxon>Candidatus Thermochlorobacteriaceae</taxon>
        <taxon>Candidatus Thermochlorobacter</taxon>
    </lineage>
</organism>
<evidence type="ECO:0000256" key="3">
    <source>
        <dbReference type="ARBA" id="ARBA00022598"/>
    </source>
</evidence>
<dbReference type="InterPro" id="IPR028923">
    <property type="entry name" value="SAICAR_synt/ADE2_N"/>
</dbReference>
<dbReference type="GO" id="GO:0004639">
    <property type="term" value="F:phosphoribosylaminoimidazolesuccinocarboxamide synthase activity"/>
    <property type="evidence" value="ECO:0007669"/>
    <property type="project" value="UniProtKB-UniRule"/>
</dbReference>
<dbReference type="Gene3D" id="3.30.200.20">
    <property type="entry name" value="Phosphorylase Kinase, domain 1"/>
    <property type="match status" value="1"/>
</dbReference>
<dbReference type="Proteomes" id="UP000266389">
    <property type="component" value="Unassembled WGS sequence"/>
</dbReference>
<dbReference type="GO" id="GO:0005524">
    <property type="term" value="F:ATP binding"/>
    <property type="evidence" value="ECO:0007669"/>
    <property type="project" value="UniProtKB-KW"/>
</dbReference>
<evidence type="ECO:0000256" key="5">
    <source>
        <dbReference type="ARBA" id="ARBA00022755"/>
    </source>
</evidence>
<proteinExistence type="inferred from homology"/>
<keyword evidence="4 8" id="KW-0547">Nucleotide-binding</keyword>
<dbReference type="EC" id="6.3.2.6" evidence="8"/>
<dbReference type="NCBIfam" id="TIGR00081">
    <property type="entry name" value="purC"/>
    <property type="match status" value="1"/>
</dbReference>
<dbReference type="PANTHER" id="PTHR43599">
    <property type="entry name" value="MULTIFUNCTIONAL PROTEIN ADE2"/>
    <property type="match status" value="1"/>
</dbReference>
<dbReference type="PANTHER" id="PTHR43599:SF3">
    <property type="entry name" value="SI:DKEY-6E2.2"/>
    <property type="match status" value="1"/>
</dbReference>
<evidence type="ECO:0000256" key="2">
    <source>
        <dbReference type="ARBA" id="ARBA00010190"/>
    </source>
</evidence>
<keyword evidence="3 8" id="KW-0436">Ligase</keyword>
<dbReference type="Pfam" id="PF01259">
    <property type="entry name" value="SAICAR_synt"/>
    <property type="match status" value="1"/>
</dbReference>
<name>A0A395LXF4_9BACT</name>
<dbReference type="Gene3D" id="3.30.470.20">
    <property type="entry name" value="ATP-grasp fold, B domain"/>
    <property type="match status" value="1"/>
</dbReference>
<accession>A0A395LXF4</accession>
<keyword evidence="6 8" id="KW-0067">ATP-binding</keyword>
<evidence type="ECO:0000259" key="9">
    <source>
        <dbReference type="Pfam" id="PF01259"/>
    </source>
</evidence>
<dbReference type="GO" id="GO:0006189">
    <property type="term" value="P:'de novo' IMP biosynthetic process"/>
    <property type="evidence" value="ECO:0007669"/>
    <property type="project" value="UniProtKB-UniRule"/>
</dbReference>
<dbReference type="SUPFAM" id="SSF56104">
    <property type="entry name" value="SAICAR synthase-like"/>
    <property type="match status" value="1"/>
</dbReference>
<evidence type="ECO:0000256" key="8">
    <source>
        <dbReference type="HAMAP-Rule" id="MF_00137"/>
    </source>
</evidence>
<comment type="pathway">
    <text evidence="1 8">Purine metabolism; IMP biosynthesis via de novo pathway; 5-amino-1-(5-phospho-D-ribosyl)imidazole-4-carboxamide from 5-amino-1-(5-phospho-D-ribosyl)imidazole-4-carboxylate: step 1/2.</text>
</comment>
<dbReference type="GO" id="GO:0009236">
    <property type="term" value="P:cobalamin biosynthetic process"/>
    <property type="evidence" value="ECO:0007669"/>
    <property type="project" value="InterPro"/>
</dbReference>
<dbReference type="AlphaFoldDB" id="A0A395LXF4"/>
<evidence type="ECO:0000313" key="10">
    <source>
        <dbReference type="EMBL" id="RFM23263.1"/>
    </source>
</evidence>
<dbReference type="EMBL" id="PHFL01000068">
    <property type="protein sequence ID" value="RFM23263.1"/>
    <property type="molecule type" value="Genomic_DNA"/>
</dbReference>
<keyword evidence="5 8" id="KW-0658">Purine biosynthesis</keyword>
<comment type="similarity">
    <text evidence="2 8">Belongs to the SAICAR synthetase family.</text>
</comment>
<dbReference type="FunFam" id="3.30.470.20:FF:000006">
    <property type="entry name" value="Phosphoribosylaminoimidazole-succinocarboxamide synthase"/>
    <property type="match status" value="1"/>
</dbReference>
<comment type="catalytic activity">
    <reaction evidence="7 8">
        <text>5-amino-1-(5-phospho-D-ribosyl)imidazole-4-carboxylate + L-aspartate + ATP = (2S)-2-[5-amino-1-(5-phospho-beta-D-ribosyl)imidazole-4-carboxamido]succinate + ADP + phosphate + 2 H(+)</text>
        <dbReference type="Rhea" id="RHEA:22628"/>
        <dbReference type="ChEBI" id="CHEBI:15378"/>
        <dbReference type="ChEBI" id="CHEBI:29991"/>
        <dbReference type="ChEBI" id="CHEBI:30616"/>
        <dbReference type="ChEBI" id="CHEBI:43474"/>
        <dbReference type="ChEBI" id="CHEBI:58443"/>
        <dbReference type="ChEBI" id="CHEBI:77657"/>
        <dbReference type="ChEBI" id="CHEBI:456216"/>
        <dbReference type="EC" id="6.3.2.6"/>
    </reaction>
</comment>
<gene>
    <name evidence="8" type="primary">purC</name>
    <name evidence="10" type="ORF">D0433_12035</name>
</gene>
<dbReference type="PROSITE" id="PS01058">
    <property type="entry name" value="SAICAR_SYNTHETASE_2"/>
    <property type="match status" value="1"/>
</dbReference>